<comment type="pathway">
    <text evidence="1">Bacterial outer membrane biogenesis; LPS O-antigen biosynthesis.</text>
</comment>
<dbReference type="SUPFAM" id="SSF51735">
    <property type="entry name" value="NAD(P)-binding Rossmann-fold domains"/>
    <property type="match status" value="1"/>
</dbReference>
<evidence type="ECO:0000256" key="2">
    <source>
        <dbReference type="ARBA" id="ARBA00007637"/>
    </source>
</evidence>
<feature type="domain" description="NAD-dependent epimerase/dehydratase" evidence="3">
    <location>
        <begin position="1"/>
        <end position="148"/>
    </location>
</feature>
<reference evidence="4 5" key="1">
    <citation type="journal article" date="2020" name="Nat. Microbiol.">
        <title>Lysogenic host-virus interactions in SAR11 marine bacteria.</title>
        <authorList>
            <person name="Morris R.M."/>
            <person name="Cain K.R."/>
            <person name="Hvorecny K.L."/>
            <person name="Kollman J.M."/>
        </authorList>
    </citation>
    <scope>NUCLEOTIDE SEQUENCE [LARGE SCALE GENOMIC DNA]</scope>
    <source>
        <strain evidence="4 5">NP1</strain>
    </source>
</reference>
<organism evidence="4 5">
    <name type="scientific">Candidatus Pelagibacter giovannonii</name>
    <dbReference type="NCBI Taxonomy" id="2563896"/>
    <lineage>
        <taxon>Bacteria</taxon>
        <taxon>Pseudomonadati</taxon>
        <taxon>Pseudomonadota</taxon>
        <taxon>Alphaproteobacteria</taxon>
        <taxon>Candidatus Pelagibacterales</taxon>
        <taxon>Candidatus Pelagibacteraceae</taxon>
        <taxon>Candidatus Pelagibacter</taxon>
    </lineage>
</organism>
<dbReference type="AlphaFoldDB" id="A0A6H1Q3M7"/>
<evidence type="ECO:0000259" key="3">
    <source>
        <dbReference type="Pfam" id="PF01370"/>
    </source>
</evidence>
<accession>A0A6H1Q3M7</accession>
<dbReference type="InterPro" id="IPR036291">
    <property type="entry name" value="NAD(P)-bd_dom_sf"/>
</dbReference>
<sequence>MHFAANFANQNSVDNIYKDMNTNIKGTINLLETIKELKIKKFIYISSSCVYPSKEMLSENQKCYPHETPYAISKFTGELYTKFYNDYYKLPSAIIRIFNTYGPGEKAHKYRNVIPNWIDRAFKNQDLLITGNGKETRDFTFIDDAIYNIFNAMLFKSKDCTIINSCTGKKTKIIDLAYKIIKICNSKSKIRVLNKRRKWDQIIKRMGSQKYLAKIIGNKKSKTLDYGLEKTIKWYKSNINS</sequence>
<dbReference type="EMBL" id="CP038852">
    <property type="protein sequence ID" value="QIZ20855.1"/>
    <property type="molecule type" value="Genomic_DNA"/>
</dbReference>
<dbReference type="InterPro" id="IPR001509">
    <property type="entry name" value="Epimerase_deHydtase"/>
</dbReference>
<name>A0A6H1Q3M7_9PROT</name>
<proteinExistence type="inferred from homology"/>
<comment type="similarity">
    <text evidence="2">Belongs to the NAD(P)-dependent epimerase/dehydratase family.</text>
</comment>
<dbReference type="PANTHER" id="PTHR43000">
    <property type="entry name" value="DTDP-D-GLUCOSE 4,6-DEHYDRATASE-RELATED"/>
    <property type="match status" value="1"/>
</dbReference>
<evidence type="ECO:0000313" key="5">
    <source>
        <dbReference type="Proteomes" id="UP000501094"/>
    </source>
</evidence>
<evidence type="ECO:0000313" key="4">
    <source>
        <dbReference type="EMBL" id="QIZ20855.1"/>
    </source>
</evidence>
<dbReference type="Proteomes" id="UP000501094">
    <property type="component" value="Chromosome"/>
</dbReference>
<keyword evidence="5" id="KW-1185">Reference proteome</keyword>
<dbReference type="Pfam" id="PF01370">
    <property type="entry name" value="Epimerase"/>
    <property type="match status" value="1"/>
</dbReference>
<evidence type="ECO:0000256" key="1">
    <source>
        <dbReference type="ARBA" id="ARBA00005125"/>
    </source>
</evidence>
<dbReference type="RefSeq" id="WP_168606733.1">
    <property type="nucleotide sequence ID" value="NZ_CP038852.1"/>
</dbReference>
<dbReference type="Gene3D" id="3.90.25.10">
    <property type="entry name" value="UDP-galactose 4-epimerase, domain 1"/>
    <property type="match status" value="1"/>
</dbReference>
<dbReference type="Gene3D" id="3.40.50.720">
    <property type="entry name" value="NAD(P)-binding Rossmann-like Domain"/>
    <property type="match status" value="1"/>
</dbReference>
<protein>
    <submittedName>
        <fullName evidence="4">NAD-dependent epimerase/dehydratase family protein</fullName>
    </submittedName>
</protein>
<gene>
    <name evidence="4" type="ORF">E5R92_03525</name>
</gene>
<dbReference type="KEGG" id="peg:E5R92_03525"/>